<evidence type="ECO:0000313" key="2">
    <source>
        <dbReference type="EMBL" id="MEE6148105.1"/>
    </source>
</evidence>
<evidence type="ECO:0000313" key="3">
    <source>
        <dbReference type="Proteomes" id="UP001332931"/>
    </source>
</evidence>
<evidence type="ECO:0008006" key="4">
    <source>
        <dbReference type="Google" id="ProtNLM"/>
    </source>
</evidence>
<name>A0ABU7RC24_9ACTN</name>
<dbReference type="RefSeq" id="WP_330958872.1">
    <property type="nucleotide sequence ID" value="NZ_JAZGJQ010000013.1"/>
</dbReference>
<accession>A0ABU7RC24</accession>
<dbReference type="Proteomes" id="UP001332931">
    <property type="component" value="Unassembled WGS sequence"/>
</dbReference>
<organism evidence="2 3">
    <name type="scientific">Olsenella absiana</name>
    <dbReference type="NCBI Taxonomy" id="3115222"/>
    <lineage>
        <taxon>Bacteria</taxon>
        <taxon>Bacillati</taxon>
        <taxon>Actinomycetota</taxon>
        <taxon>Coriobacteriia</taxon>
        <taxon>Coriobacteriales</taxon>
        <taxon>Atopobiaceae</taxon>
        <taxon>Olsenella</taxon>
    </lineage>
</organism>
<protein>
    <recommendedName>
        <fullName evidence="4">Helix-turn-helix domain-containing protein</fullName>
    </recommendedName>
</protein>
<sequence>MARCCNGCKRRGGYGRPIRPKVYYRASMAQRAADATLSEARLGVDEDEREFEEKVRVVRDCLSRGISPERIVHIHPELGLSKSTVYGWIDRRDAGKGNMDLRRKASYKPRHRSLPRRPARHPREGRTTSS</sequence>
<dbReference type="EMBL" id="JAZGJQ010000013">
    <property type="protein sequence ID" value="MEE6148105.1"/>
    <property type="molecule type" value="Genomic_DNA"/>
</dbReference>
<comment type="caution">
    <text evidence="2">The sequence shown here is derived from an EMBL/GenBank/DDBJ whole genome shotgun (WGS) entry which is preliminary data.</text>
</comment>
<proteinExistence type="predicted"/>
<keyword evidence="3" id="KW-1185">Reference proteome</keyword>
<feature type="compositionally biased region" description="Basic residues" evidence="1">
    <location>
        <begin position="104"/>
        <end position="120"/>
    </location>
</feature>
<reference evidence="2 3" key="1">
    <citation type="submission" date="2024-01" db="EMBL/GenBank/DDBJ databases">
        <title>Description of Olsenella sp. nov., isolated from pig feces.</title>
        <authorList>
            <person name="Chang Y.-H."/>
        </authorList>
    </citation>
    <scope>NUCLEOTIDE SEQUENCE [LARGE SCALE GENOMIC DNA]</scope>
    <source>
        <strain evidence="2 3">YH-ols2223</strain>
    </source>
</reference>
<feature type="region of interest" description="Disordered" evidence="1">
    <location>
        <begin position="97"/>
        <end position="130"/>
    </location>
</feature>
<feature type="compositionally biased region" description="Basic and acidic residues" evidence="1">
    <location>
        <begin position="121"/>
        <end position="130"/>
    </location>
</feature>
<evidence type="ECO:0000256" key="1">
    <source>
        <dbReference type="SAM" id="MobiDB-lite"/>
    </source>
</evidence>
<gene>
    <name evidence="2" type="ORF">VXJ25_08950</name>
</gene>